<reference evidence="2 3" key="1">
    <citation type="submission" date="2023-06" db="EMBL/GenBank/DDBJ databases">
        <authorList>
            <person name="Oyuntsetseg B."/>
            <person name="Kim S.B."/>
        </authorList>
    </citation>
    <scope>NUCLEOTIDE SEQUENCE [LARGE SCALE GENOMIC DNA]</scope>
    <source>
        <strain evidence="2 3">4-36</strain>
    </source>
</reference>
<dbReference type="AlphaFoldDB" id="A0A9Y2NLR4"/>
<dbReference type="GO" id="GO:0030655">
    <property type="term" value="P:beta-lactam antibiotic catabolic process"/>
    <property type="evidence" value="ECO:0007669"/>
    <property type="project" value="InterPro"/>
</dbReference>
<dbReference type="GO" id="GO:0008800">
    <property type="term" value="F:beta-lactamase activity"/>
    <property type="evidence" value="ECO:0007669"/>
    <property type="project" value="InterPro"/>
</dbReference>
<protein>
    <recommendedName>
        <fullName evidence="4">Alanine rich lipoprotein LppW</fullName>
    </recommendedName>
</protein>
<dbReference type="EMBL" id="CP127295">
    <property type="protein sequence ID" value="WIY04083.1"/>
    <property type="molecule type" value="Genomic_DNA"/>
</dbReference>
<organism evidence="2 3">
    <name type="scientific">Amycolatopsis mongoliensis</name>
    <dbReference type="NCBI Taxonomy" id="715475"/>
    <lineage>
        <taxon>Bacteria</taxon>
        <taxon>Bacillati</taxon>
        <taxon>Actinomycetota</taxon>
        <taxon>Actinomycetes</taxon>
        <taxon>Pseudonocardiales</taxon>
        <taxon>Pseudonocardiaceae</taxon>
        <taxon>Amycolatopsis</taxon>
    </lineage>
</organism>
<dbReference type="PANTHER" id="PTHR35333">
    <property type="entry name" value="BETA-LACTAMASE"/>
    <property type="match status" value="1"/>
</dbReference>
<keyword evidence="3" id="KW-1185">Reference proteome</keyword>
<dbReference type="Proteomes" id="UP001239397">
    <property type="component" value="Chromosome"/>
</dbReference>
<dbReference type="PANTHER" id="PTHR35333:SF3">
    <property type="entry name" value="BETA-LACTAMASE-TYPE TRANSPEPTIDASE FOLD CONTAINING PROTEIN"/>
    <property type="match status" value="1"/>
</dbReference>
<evidence type="ECO:0000313" key="3">
    <source>
        <dbReference type="Proteomes" id="UP001239397"/>
    </source>
</evidence>
<feature type="compositionally biased region" description="Pro residues" evidence="1">
    <location>
        <begin position="50"/>
        <end position="70"/>
    </location>
</feature>
<feature type="region of interest" description="Disordered" evidence="1">
    <location>
        <begin position="44"/>
        <end position="79"/>
    </location>
</feature>
<dbReference type="Gene3D" id="3.40.710.10">
    <property type="entry name" value="DD-peptidase/beta-lactamase superfamily"/>
    <property type="match status" value="1"/>
</dbReference>
<dbReference type="RefSeq" id="WP_286000419.1">
    <property type="nucleotide sequence ID" value="NZ_CP127295.1"/>
</dbReference>
<dbReference type="KEGG" id="amog:QRX60_09625"/>
<proteinExistence type="predicted"/>
<name>A0A9Y2NLR4_9PSEU</name>
<dbReference type="GO" id="GO:0046677">
    <property type="term" value="P:response to antibiotic"/>
    <property type="evidence" value="ECO:0007669"/>
    <property type="project" value="InterPro"/>
</dbReference>
<accession>A0A9Y2NLR4</accession>
<sequence length="297" mass="30949">MRKLSGIFLVGLCVGAIGAVAVTIGHGAAQAPRAIAATEALTTMSEMPGTPSPAPEPTPAPTPTPSPTPKPESKPESKVDAAGLDRLVPGGTVSVVVFDRQLGSTTVSVHADRGYTSASLVKLLIALAVLERGGPVADVQRMLSRSDDDLASRFWTAYGGPSIVTRWAAKIGLTGTRPPTDPGRWGDTRITAKDVVRLYQYVLAHGPAAILAALRAATERGSDGFRQYFGIPDAAGDRPWAVKQGWSCCGPTRMLHTSGLVGADERYIVAVLSEHPSSVDYATASKRVTSVVSALLG</sequence>
<gene>
    <name evidence="2" type="ORF">QRX60_09625</name>
</gene>
<dbReference type="InterPro" id="IPR012338">
    <property type="entry name" value="Beta-lactam/transpept-like"/>
</dbReference>
<evidence type="ECO:0008006" key="4">
    <source>
        <dbReference type="Google" id="ProtNLM"/>
    </source>
</evidence>
<dbReference type="SUPFAM" id="SSF56601">
    <property type="entry name" value="beta-lactamase/transpeptidase-like"/>
    <property type="match status" value="1"/>
</dbReference>
<evidence type="ECO:0000256" key="1">
    <source>
        <dbReference type="SAM" id="MobiDB-lite"/>
    </source>
</evidence>
<dbReference type="InterPro" id="IPR000871">
    <property type="entry name" value="Beta-lactam_class-A"/>
</dbReference>
<evidence type="ECO:0000313" key="2">
    <source>
        <dbReference type="EMBL" id="WIY04083.1"/>
    </source>
</evidence>